<comment type="similarity">
    <text evidence="1 3">Belongs to the type-B carboxylesterase/lipase family.</text>
</comment>
<feature type="chain" id="PRO_5021038911" description="Carboxylic ester hydrolase" evidence="3">
    <location>
        <begin position="22"/>
        <end position="594"/>
    </location>
</feature>
<dbReference type="Gene3D" id="3.40.50.1820">
    <property type="entry name" value="alpha/beta hydrolase"/>
    <property type="match status" value="1"/>
</dbReference>
<dbReference type="PROSITE" id="PS00122">
    <property type="entry name" value="CARBOXYLESTERASE_B_1"/>
    <property type="match status" value="1"/>
</dbReference>
<sequence length="594" mass="64563">MIPLSALAFCSSFLLIHSVSAAPPPSAKEGWYARPTSAAEEGWWSAAPTLATRKGSWSAAPTSATKEGWSAAPAPAAEEGCLNQANNSTLTVDVGHTEYQGFYNETSNLFSWEGMQYGHVTRFQQATMPAAVSGTQLALAQGPHCSQFQANGIDSPVFPGEEQCLFLNVYVPKALRCSRIPAPVVVWIHGGGYGYGYPDAFGTATNALDFDDGKTIMVTIQYRLGVFGFLAGSEIHQSGESNLGIYDQILALQWVHEHISAFGGNPEHVTIWGESAGAGSAMMLTQAFGGKLGTSLWQGCISNSPYEPIQYTYDDPVPQNYYNSMLELTNCTGPDNFTCLSNAPYESTFWAGSNLSQTLSPYGQWSANPVTDGRILLEPPSQALYPGKVNGEYMYAGHLTHEGHVFANPNITTMASLNHWFDSLYPLVSDQTRDLVWEIYPEAQYSNDSYTNNYLRGAALVGDWTFRCPAYWLAAAFPEGKGFKYIDNIGTAYHGSDLTYFFNDAGAASNESSARAYLVGSMTAFWQTWNPTTNPAVSGLDWKPFDAATAYNEITYALVDNTTNSDTYAYVSAFGVAEPSECTFLRAIGPQIPE</sequence>
<proteinExistence type="inferred from homology"/>
<protein>
    <recommendedName>
        <fullName evidence="3">Carboxylic ester hydrolase</fullName>
        <ecNumber evidence="3">3.1.1.-</ecNumber>
    </recommendedName>
</protein>
<evidence type="ECO:0000256" key="3">
    <source>
        <dbReference type="RuleBase" id="RU361235"/>
    </source>
</evidence>
<dbReference type="PANTHER" id="PTHR11559">
    <property type="entry name" value="CARBOXYLESTERASE"/>
    <property type="match status" value="1"/>
</dbReference>
<dbReference type="InterPro" id="IPR029058">
    <property type="entry name" value="AB_hydrolase_fold"/>
</dbReference>
<evidence type="ECO:0000313" key="7">
    <source>
        <dbReference type="Proteomes" id="UP000308549"/>
    </source>
</evidence>
<dbReference type="InterPro" id="IPR019826">
    <property type="entry name" value="Carboxylesterase_B_AS"/>
</dbReference>
<reference evidence="6 7" key="1">
    <citation type="submission" date="2017-03" db="EMBL/GenBank/DDBJ databases">
        <title>Genomes of endolithic fungi from Antarctica.</title>
        <authorList>
            <person name="Coleine C."/>
            <person name="Masonjones S."/>
            <person name="Stajich J.E."/>
        </authorList>
    </citation>
    <scope>NUCLEOTIDE SEQUENCE [LARGE SCALE GENOMIC DNA]</scope>
    <source>
        <strain evidence="6 7">CCFEE 6315</strain>
    </source>
</reference>
<evidence type="ECO:0000256" key="4">
    <source>
        <dbReference type="SAM" id="MobiDB-lite"/>
    </source>
</evidence>
<keyword evidence="3" id="KW-0732">Signal</keyword>
<dbReference type="Pfam" id="PF00135">
    <property type="entry name" value="COesterase"/>
    <property type="match status" value="1"/>
</dbReference>
<organism evidence="6 7">
    <name type="scientific">Salinomyces thailandicus</name>
    <dbReference type="NCBI Taxonomy" id="706561"/>
    <lineage>
        <taxon>Eukaryota</taxon>
        <taxon>Fungi</taxon>
        <taxon>Dikarya</taxon>
        <taxon>Ascomycota</taxon>
        <taxon>Pezizomycotina</taxon>
        <taxon>Dothideomycetes</taxon>
        <taxon>Dothideomycetidae</taxon>
        <taxon>Mycosphaerellales</taxon>
        <taxon>Teratosphaeriaceae</taxon>
        <taxon>Salinomyces</taxon>
    </lineage>
</organism>
<comment type="caution">
    <text evidence="6">The sequence shown here is derived from an EMBL/GenBank/DDBJ whole genome shotgun (WGS) entry which is preliminary data.</text>
</comment>
<evidence type="ECO:0000259" key="5">
    <source>
        <dbReference type="Pfam" id="PF00135"/>
    </source>
</evidence>
<dbReference type="SUPFAM" id="SSF53474">
    <property type="entry name" value="alpha/beta-Hydrolases"/>
    <property type="match status" value="1"/>
</dbReference>
<keyword evidence="2 3" id="KW-0378">Hydrolase</keyword>
<dbReference type="GO" id="GO:0016787">
    <property type="term" value="F:hydrolase activity"/>
    <property type="evidence" value="ECO:0007669"/>
    <property type="project" value="UniProtKB-KW"/>
</dbReference>
<dbReference type="InterPro" id="IPR050309">
    <property type="entry name" value="Type-B_Carboxylest/Lipase"/>
</dbReference>
<feature type="domain" description="Carboxylesterase type B" evidence="5">
    <location>
        <begin position="100"/>
        <end position="564"/>
    </location>
</feature>
<feature type="region of interest" description="Disordered" evidence="4">
    <location>
        <begin position="55"/>
        <end position="75"/>
    </location>
</feature>
<dbReference type="EC" id="3.1.1.-" evidence="3"/>
<evidence type="ECO:0000256" key="1">
    <source>
        <dbReference type="ARBA" id="ARBA00005964"/>
    </source>
</evidence>
<keyword evidence="7" id="KW-1185">Reference proteome</keyword>
<feature type="signal peptide" evidence="3">
    <location>
        <begin position="1"/>
        <end position="21"/>
    </location>
</feature>
<dbReference type="Proteomes" id="UP000308549">
    <property type="component" value="Unassembled WGS sequence"/>
</dbReference>
<gene>
    <name evidence="6" type="ORF">B0A50_06268</name>
</gene>
<dbReference type="AlphaFoldDB" id="A0A4U0TT31"/>
<accession>A0A4U0TT31</accession>
<name>A0A4U0TT31_9PEZI</name>
<dbReference type="EMBL" id="NAJL01000035">
    <property type="protein sequence ID" value="TKA25401.1"/>
    <property type="molecule type" value="Genomic_DNA"/>
</dbReference>
<evidence type="ECO:0000313" key="6">
    <source>
        <dbReference type="EMBL" id="TKA25401.1"/>
    </source>
</evidence>
<dbReference type="InterPro" id="IPR002018">
    <property type="entry name" value="CarbesteraseB"/>
</dbReference>
<dbReference type="OrthoDB" id="408631at2759"/>
<evidence type="ECO:0000256" key="2">
    <source>
        <dbReference type="ARBA" id="ARBA00022801"/>
    </source>
</evidence>